<feature type="transmembrane region" description="Helical" evidence="5">
    <location>
        <begin position="176"/>
        <end position="195"/>
    </location>
</feature>
<comment type="caution">
    <text evidence="6">The sequence shown here is derived from an EMBL/GenBank/DDBJ whole genome shotgun (WGS) entry which is preliminary data.</text>
</comment>
<protein>
    <submittedName>
        <fullName evidence="6">Transporter (Formate/nitrite transporter family protein)</fullName>
    </submittedName>
</protein>
<reference evidence="6 7" key="1">
    <citation type="submission" date="2015-04" db="EMBL/GenBank/DDBJ databases">
        <title>The draft genome sequence of Roseovarius sp.R12b.</title>
        <authorList>
            <person name="Li G."/>
            <person name="Lai Q."/>
            <person name="Shao Z."/>
            <person name="Yan P."/>
        </authorList>
    </citation>
    <scope>NUCLEOTIDE SEQUENCE [LARGE SCALE GENOMIC DNA]</scope>
    <source>
        <strain evidence="6 7">R12B</strain>
    </source>
</reference>
<dbReference type="OrthoDB" id="261587at2"/>
<dbReference type="Gene3D" id="1.20.1080.10">
    <property type="entry name" value="Glycerol uptake facilitator protein"/>
    <property type="match status" value="1"/>
</dbReference>
<comment type="subcellular location">
    <subcellularLocation>
        <location evidence="1">Membrane</location>
        <topology evidence="1">Multi-pass membrane protein</topology>
    </subcellularLocation>
</comment>
<dbReference type="EMBL" id="LAXJ01000008">
    <property type="protein sequence ID" value="KRS12754.1"/>
    <property type="molecule type" value="Genomic_DNA"/>
</dbReference>
<dbReference type="InterPro" id="IPR000292">
    <property type="entry name" value="For/NO2_transpt"/>
</dbReference>
<keyword evidence="4 5" id="KW-0472">Membrane</keyword>
<evidence type="ECO:0000256" key="3">
    <source>
        <dbReference type="ARBA" id="ARBA00022989"/>
    </source>
</evidence>
<dbReference type="GO" id="GO:0015499">
    <property type="term" value="F:formate transmembrane transporter activity"/>
    <property type="evidence" value="ECO:0007669"/>
    <property type="project" value="TreeGrafter"/>
</dbReference>
<dbReference type="InterPro" id="IPR023271">
    <property type="entry name" value="Aquaporin-like"/>
</dbReference>
<sequence>MSKTDNELIKQEKEKEAVEEAAALSPRLIFESIRRNGEEELERPMTALWFSGIAAGLLISFSVLTEALLRAHLPDADWAYIVENFGYSLGFVLVIMARLQLFTENTITTVVPVMIDPCTRTIGRTARLWSAVLVANIIGAFIVAAFFAYGGVLSDDVTAAFTELSEHATSFPPLEGFMRGIPAGVLIAAIVWMLPSSKRNEIGLIVLFTWLIALGDFTHVIAGSVEMAYLMVQGQLSAAPAVTGFFLPVLLGNVVGGTMIFTVLTYAQVMPEVDEPR</sequence>
<dbReference type="PANTHER" id="PTHR30520">
    <property type="entry name" value="FORMATE TRANSPORTER-RELATED"/>
    <property type="match status" value="1"/>
</dbReference>
<evidence type="ECO:0000256" key="5">
    <source>
        <dbReference type="SAM" id="Phobius"/>
    </source>
</evidence>
<dbReference type="RefSeq" id="WP_057792574.1">
    <property type="nucleotide sequence ID" value="NZ_LAXJ01000008.1"/>
</dbReference>
<evidence type="ECO:0000313" key="6">
    <source>
        <dbReference type="EMBL" id="KRS12754.1"/>
    </source>
</evidence>
<accession>A0A0T5NUZ4</accession>
<feature type="transmembrane region" description="Helical" evidence="5">
    <location>
        <begin position="202"/>
        <end position="225"/>
    </location>
</feature>
<gene>
    <name evidence="6" type="ORF">XM53_09210</name>
</gene>
<evidence type="ECO:0000313" key="7">
    <source>
        <dbReference type="Proteomes" id="UP000051295"/>
    </source>
</evidence>
<dbReference type="Pfam" id="PF01226">
    <property type="entry name" value="Form_Nir_trans"/>
    <property type="match status" value="1"/>
</dbReference>
<name>A0A0T5NUZ4_9RHOB</name>
<evidence type="ECO:0000256" key="4">
    <source>
        <dbReference type="ARBA" id="ARBA00023136"/>
    </source>
</evidence>
<keyword evidence="7" id="KW-1185">Reference proteome</keyword>
<keyword evidence="3 5" id="KW-1133">Transmembrane helix</keyword>
<feature type="transmembrane region" description="Helical" evidence="5">
    <location>
        <begin position="47"/>
        <end position="65"/>
    </location>
</feature>
<dbReference type="PATRIC" id="fig|1641875.4.peg.4253"/>
<keyword evidence="2 5" id="KW-0812">Transmembrane</keyword>
<evidence type="ECO:0000256" key="1">
    <source>
        <dbReference type="ARBA" id="ARBA00004141"/>
    </source>
</evidence>
<dbReference type="GO" id="GO:0005886">
    <property type="term" value="C:plasma membrane"/>
    <property type="evidence" value="ECO:0007669"/>
    <property type="project" value="TreeGrafter"/>
</dbReference>
<feature type="transmembrane region" description="Helical" evidence="5">
    <location>
        <begin position="128"/>
        <end position="149"/>
    </location>
</feature>
<feature type="transmembrane region" description="Helical" evidence="5">
    <location>
        <begin position="245"/>
        <end position="267"/>
    </location>
</feature>
<proteinExistence type="predicted"/>
<dbReference type="PANTHER" id="PTHR30520:SF2">
    <property type="entry name" value="INNER MEMBRANE PROTEIN YFDC"/>
    <property type="match status" value="1"/>
</dbReference>
<dbReference type="Proteomes" id="UP000051295">
    <property type="component" value="Unassembled WGS sequence"/>
</dbReference>
<organism evidence="6 7">
    <name type="scientific">Roseovarius atlanticus</name>
    <dbReference type="NCBI Taxonomy" id="1641875"/>
    <lineage>
        <taxon>Bacteria</taxon>
        <taxon>Pseudomonadati</taxon>
        <taxon>Pseudomonadota</taxon>
        <taxon>Alphaproteobacteria</taxon>
        <taxon>Rhodobacterales</taxon>
        <taxon>Roseobacteraceae</taxon>
        <taxon>Roseovarius</taxon>
    </lineage>
</organism>
<evidence type="ECO:0000256" key="2">
    <source>
        <dbReference type="ARBA" id="ARBA00022692"/>
    </source>
</evidence>
<dbReference type="STRING" id="1641875.XM53_09210"/>
<feature type="transmembrane region" description="Helical" evidence="5">
    <location>
        <begin position="85"/>
        <end position="107"/>
    </location>
</feature>
<dbReference type="AlphaFoldDB" id="A0A0T5NUZ4"/>